<comment type="similarity">
    <text evidence="1 4">Belongs to the glutathione peroxidase family.</text>
</comment>
<keyword evidence="2 4" id="KW-0575">Peroxidase</keyword>
<dbReference type="PROSITE" id="PS51355">
    <property type="entry name" value="GLUTATHIONE_PEROXID_3"/>
    <property type="match status" value="1"/>
</dbReference>
<evidence type="ECO:0000256" key="4">
    <source>
        <dbReference type="RuleBase" id="RU000499"/>
    </source>
</evidence>
<dbReference type="RefSeq" id="XP_014673336.1">
    <property type="nucleotide sequence ID" value="XM_014817850.1"/>
</dbReference>
<feature type="compositionally biased region" description="Basic and acidic residues" evidence="5">
    <location>
        <begin position="115"/>
        <end position="137"/>
    </location>
</feature>
<dbReference type="PANTHER" id="PTHR11592">
    <property type="entry name" value="GLUTATHIONE PEROXIDASE"/>
    <property type="match status" value="1"/>
</dbReference>
<evidence type="ECO:0000256" key="1">
    <source>
        <dbReference type="ARBA" id="ARBA00006926"/>
    </source>
</evidence>
<dbReference type="GeneID" id="106813656"/>
<evidence type="ECO:0000256" key="5">
    <source>
        <dbReference type="SAM" id="MobiDB-lite"/>
    </source>
</evidence>
<dbReference type="PRINTS" id="PR01011">
    <property type="entry name" value="GLUTPROXDASE"/>
</dbReference>
<evidence type="ECO:0000313" key="7">
    <source>
        <dbReference type="RefSeq" id="XP_014673336.1"/>
    </source>
</evidence>
<reference evidence="7" key="1">
    <citation type="submission" date="2025-08" db="UniProtKB">
        <authorList>
            <consortium name="RefSeq"/>
        </authorList>
    </citation>
    <scope>IDENTIFICATION</scope>
</reference>
<evidence type="ECO:0000256" key="2">
    <source>
        <dbReference type="ARBA" id="ARBA00022559"/>
    </source>
</evidence>
<feature type="region of interest" description="Disordered" evidence="5">
    <location>
        <begin position="112"/>
        <end position="137"/>
    </location>
</feature>
<dbReference type="PANTHER" id="PTHR11592:SF78">
    <property type="entry name" value="GLUTATHIONE PEROXIDASE"/>
    <property type="match status" value="1"/>
</dbReference>
<dbReference type="SUPFAM" id="SSF52833">
    <property type="entry name" value="Thioredoxin-like"/>
    <property type="match status" value="1"/>
</dbReference>
<sequence length="137" mass="15536">MLSVDKDGKNVFNVMAFPSNEFGGQEPGPNEMIFQYATDNYGLNFPLFAKVNVRQEDVSPPWKFLTDSAERVPNWNFWKYLVGRDGNIIDAWGPHTSVDKIVTYIQKALAGEPQPKTEAKRTQEQSSADHKKAEDEL</sequence>
<protein>
    <recommendedName>
        <fullName evidence="4">Glutathione peroxidase</fullName>
    </recommendedName>
</protein>
<evidence type="ECO:0000313" key="6">
    <source>
        <dbReference type="Proteomes" id="UP000695022"/>
    </source>
</evidence>
<dbReference type="Gene3D" id="3.40.30.10">
    <property type="entry name" value="Glutaredoxin"/>
    <property type="match status" value="1"/>
</dbReference>
<keyword evidence="6" id="KW-1185">Reference proteome</keyword>
<proteinExistence type="inferred from homology"/>
<gene>
    <name evidence="7" type="primary">LOC106813656</name>
</gene>
<dbReference type="Proteomes" id="UP000695022">
    <property type="component" value="Unplaced"/>
</dbReference>
<dbReference type="InterPro" id="IPR036249">
    <property type="entry name" value="Thioredoxin-like_sf"/>
</dbReference>
<organism evidence="6 7">
    <name type="scientific">Priapulus caudatus</name>
    <name type="common">Priapulid worm</name>
    <dbReference type="NCBI Taxonomy" id="37621"/>
    <lineage>
        <taxon>Eukaryota</taxon>
        <taxon>Metazoa</taxon>
        <taxon>Ecdysozoa</taxon>
        <taxon>Scalidophora</taxon>
        <taxon>Priapulida</taxon>
        <taxon>Priapulimorpha</taxon>
        <taxon>Priapulimorphida</taxon>
        <taxon>Priapulidae</taxon>
        <taxon>Priapulus</taxon>
    </lineage>
</organism>
<dbReference type="Pfam" id="PF00255">
    <property type="entry name" value="GSHPx"/>
    <property type="match status" value="1"/>
</dbReference>
<accession>A0ABM1EMB5</accession>
<keyword evidence="3 4" id="KW-0560">Oxidoreductase</keyword>
<evidence type="ECO:0000256" key="3">
    <source>
        <dbReference type="ARBA" id="ARBA00023002"/>
    </source>
</evidence>
<dbReference type="InterPro" id="IPR000889">
    <property type="entry name" value="Glutathione_peroxidase"/>
</dbReference>
<name>A0ABM1EMB5_PRICU</name>